<evidence type="ECO:0000313" key="1">
    <source>
        <dbReference type="EMBL" id="GGK75045.1"/>
    </source>
</evidence>
<gene>
    <name evidence="1" type="ORF">GCM10011509_24670</name>
</gene>
<evidence type="ECO:0008006" key="3">
    <source>
        <dbReference type="Google" id="ProtNLM"/>
    </source>
</evidence>
<accession>A0ABQ2FAS2</accession>
<protein>
    <recommendedName>
        <fullName evidence="3">Transposase</fullName>
    </recommendedName>
</protein>
<organism evidence="1 2">
    <name type="scientific">Ornithinimicrobium pekingense</name>
    <dbReference type="NCBI Taxonomy" id="384677"/>
    <lineage>
        <taxon>Bacteria</taxon>
        <taxon>Bacillati</taxon>
        <taxon>Actinomycetota</taxon>
        <taxon>Actinomycetes</taxon>
        <taxon>Micrococcales</taxon>
        <taxon>Ornithinimicrobiaceae</taxon>
        <taxon>Ornithinimicrobium</taxon>
    </lineage>
</organism>
<comment type="caution">
    <text evidence="1">The sequence shown here is derived from an EMBL/GenBank/DDBJ whole genome shotgun (WGS) entry which is preliminary data.</text>
</comment>
<proteinExistence type="predicted"/>
<sequence>MLSTGEVYEDLGSDYYTRRRPERAKNRAVAQLKALGYEVTLQTPCPGPRT</sequence>
<dbReference type="EMBL" id="BMLB01000005">
    <property type="protein sequence ID" value="GGK75045.1"/>
    <property type="molecule type" value="Genomic_DNA"/>
</dbReference>
<keyword evidence="2" id="KW-1185">Reference proteome</keyword>
<evidence type="ECO:0000313" key="2">
    <source>
        <dbReference type="Proteomes" id="UP000662111"/>
    </source>
</evidence>
<name>A0ABQ2FAS2_9MICO</name>
<reference evidence="2" key="1">
    <citation type="journal article" date="2019" name="Int. J. Syst. Evol. Microbiol.">
        <title>The Global Catalogue of Microorganisms (GCM) 10K type strain sequencing project: providing services to taxonomists for standard genome sequencing and annotation.</title>
        <authorList>
            <consortium name="The Broad Institute Genomics Platform"/>
            <consortium name="The Broad Institute Genome Sequencing Center for Infectious Disease"/>
            <person name="Wu L."/>
            <person name="Ma J."/>
        </authorList>
    </citation>
    <scope>NUCLEOTIDE SEQUENCE [LARGE SCALE GENOMIC DNA]</scope>
    <source>
        <strain evidence="2">CGMCC 1.5362</strain>
    </source>
</reference>
<dbReference type="Proteomes" id="UP000662111">
    <property type="component" value="Unassembled WGS sequence"/>
</dbReference>